<feature type="transmembrane region" description="Helical" evidence="1">
    <location>
        <begin position="86"/>
        <end position="105"/>
    </location>
</feature>
<proteinExistence type="predicted"/>
<sequence>MTNAPDPTDPLENLEDIDRRESNRLAIRLGLIFPLVIIASWMILHFTLGEGVITQVVPIVVAFVSMGTAIGMVVYKWRRYQRWQPFIGLVWWMIPVFLLTNFTLIPPLMLD</sequence>
<protein>
    <submittedName>
        <fullName evidence="2">Uncharacterized protein</fullName>
    </submittedName>
</protein>
<reference evidence="2" key="2">
    <citation type="submission" date="2021-04" db="EMBL/GenBank/DDBJ databases">
        <authorList>
            <person name="Gilroy R."/>
        </authorList>
    </citation>
    <scope>NUCLEOTIDE SEQUENCE</scope>
    <source>
        <strain evidence="2">ChiHjej13B12-4958</strain>
    </source>
</reference>
<feature type="transmembrane region" description="Helical" evidence="1">
    <location>
        <begin position="52"/>
        <end position="74"/>
    </location>
</feature>
<evidence type="ECO:0000313" key="3">
    <source>
        <dbReference type="Proteomes" id="UP000823858"/>
    </source>
</evidence>
<keyword evidence="1" id="KW-0812">Transmembrane</keyword>
<keyword evidence="1" id="KW-1133">Transmembrane helix</keyword>
<comment type="caution">
    <text evidence="2">The sequence shown here is derived from an EMBL/GenBank/DDBJ whole genome shotgun (WGS) entry which is preliminary data.</text>
</comment>
<feature type="transmembrane region" description="Helical" evidence="1">
    <location>
        <begin position="25"/>
        <end position="46"/>
    </location>
</feature>
<name>A0A9D2TRA6_9CORY</name>
<dbReference type="EMBL" id="DWVP01000023">
    <property type="protein sequence ID" value="HJC85874.1"/>
    <property type="molecule type" value="Genomic_DNA"/>
</dbReference>
<keyword evidence="1" id="KW-0472">Membrane</keyword>
<reference evidence="2" key="1">
    <citation type="journal article" date="2021" name="PeerJ">
        <title>Extensive microbial diversity within the chicken gut microbiome revealed by metagenomics and culture.</title>
        <authorList>
            <person name="Gilroy R."/>
            <person name="Ravi A."/>
            <person name="Getino M."/>
            <person name="Pursley I."/>
            <person name="Horton D.L."/>
            <person name="Alikhan N.F."/>
            <person name="Baker D."/>
            <person name="Gharbi K."/>
            <person name="Hall N."/>
            <person name="Watson M."/>
            <person name="Adriaenssens E.M."/>
            <person name="Foster-Nyarko E."/>
            <person name="Jarju S."/>
            <person name="Secka A."/>
            <person name="Antonio M."/>
            <person name="Oren A."/>
            <person name="Chaudhuri R.R."/>
            <person name="La Ragione R."/>
            <person name="Hildebrand F."/>
            <person name="Pallen M.J."/>
        </authorList>
    </citation>
    <scope>NUCLEOTIDE SEQUENCE</scope>
    <source>
        <strain evidence="2">ChiHjej13B12-4958</strain>
    </source>
</reference>
<evidence type="ECO:0000313" key="2">
    <source>
        <dbReference type="EMBL" id="HJC85874.1"/>
    </source>
</evidence>
<evidence type="ECO:0000256" key="1">
    <source>
        <dbReference type="SAM" id="Phobius"/>
    </source>
</evidence>
<gene>
    <name evidence="2" type="ORF">H9751_10105</name>
</gene>
<accession>A0A9D2TRA6</accession>
<dbReference type="Proteomes" id="UP000823858">
    <property type="component" value="Unassembled WGS sequence"/>
</dbReference>
<dbReference type="AlphaFoldDB" id="A0A9D2TRA6"/>
<organism evidence="2 3">
    <name type="scientific">Candidatus Corynebacterium faecigallinarum</name>
    <dbReference type="NCBI Taxonomy" id="2838528"/>
    <lineage>
        <taxon>Bacteria</taxon>
        <taxon>Bacillati</taxon>
        <taxon>Actinomycetota</taxon>
        <taxon>Actinomycetes</taxon>
        <taxon>Mycobacteriales</taxon>
        <taxon>Corynebacteriaceae</taxon>
        <taxon>Corynebacterium</taxon>
    </lineage>
</organism>